<proteinExistence type="predicted"/>
<evidence type="ECO:0000313" key="3">
    <source>
        <dbReference type="Proteomes" id="UP001175228"/>
    </source>
</evidence>
<gene>
    <name evidence="2" type="ORF">EDD18DRAFT_1351598</name>
</gene>
<evidence type="ECO:0000313" key="2">
    <source>
        <dbReference type="EMBL" id="KAK0497783.1"/>
    </source>
</evidence>
<feature type="compositionally biased region" description="Basic and acidic residues" evidence="1">
    <location>
        <begin position="340"/>
        <end position="351"/>
    </location>
</feature>
<keyword evidence="3" id="KW-1185">Reference proteome</keyword>
<dbReference type="EMBL" id="JAUEPU010000012">
    <property type="protein sequence ID" value="KAK0497783.1"/>
    <property type="molecule type" value="Genomic_DNA"/>
</dbReference>
<feature type="compositionally biased region" description="Basic residues" evidence="1">
    <location>
        <begin position="352"/>
        <end position="366"/>
    </location>
</feature>
<reference evidence="2" key="1">
    <citation type="submission" date="2023-06" db="EMBL/GenBank/DDBJ databases">
        <authorList>
            <consortium name="Lawrence Berkeley National Laboratory"/>
            <person name="Ahrendt S."/>
            <person name="Sahu N."/>
            <person name="Indic B."/>
            <person name="Wong-Bajracharya J."/>
            <person name="Merenyi Z."/>
            <person name="Ke H.-M."/>
            <person name="Monk M."/>
            <person name="Kocsube S."/>
            <person name="Drula E."/>
            <person name="Lipzen A."/>
            <person name="Balint B."/>
            <person name="Henrissat B."/>
            <person name="Andreopoulos B."/>
            <person name="Martin F.M."/>
            <person name="Harder C.B."/>
            <person name="Rigling D."/>
            <person name="Ford K.L."/>
            <person name="Foster G.D."/>
            <person name="Pangilinan J."/>
            <person name="Papanicolaou A."/>
            <person name="Barry K."/>
            <person name="LaButti K."/>
            <person name="Viragh M."/>
            <person name="Koriabine M."/>
            <person name="Yan M."/>
            <person name="Riley R."/>
            <person name="Champramary S."/>
            <person name="Plett K.L."/>
            <person name="Tsai I.J."/>
            <person name="Slot J."/>
            <person name="Sipos G."/>
            <person name="Plett J."/>
            <person name="Nagy L.G."/>
            <person name="Grigoriev I.V."/>
        </authorList>
    </citation>
    <scope>NUCLEOTIDE SEQUENCE</scope>
    <source>
        <strain evidence="2">HWK02</strain>
    </source>
</reference>
<feature type="compositionally biased region" description="Polar residues" evidence="1">
    <location>
        <begin position="384"/>
        <end position="397"/>
    </location>
</feature>
<name>A0AA39QA75_9AGAR</name>
<evidence type="ECO:0000256" key="1">
    <source>
        <dbReference type="SAM" id="MobiDB-lite"/>
    </source>
</evidence>
<protein>
    <submittedName>
        <fullName evidence="2">Uncharacterized protein</fullName>
    </submittedName>
</protein>
<feature type="region of interest" description="Disordered" evidence="1">
    <location>
        <begin position="484"/>
        <end position="509"/>
    </location>
</feature>
<sequence length="642" mass="70550">MPEMTASSEQTPESAPTVEQGVWPLLAELPSLPLPNLRKGWAKGARATFLEQCVVRLREKKGLNPKRAAEFANTTAVNEYFREFFWALPLHQDPHNDDPPPVADEELSNTQRGAKAAIVKQMSNASPKWLEYHVGKWFGKDNNDLSLRFDAFWNAQGGLGKDRAAACATFVAAEFDKLSSNDQDRWGAFAERMAAENKRPKGGAWAAPALLPPADVQRVWDTLASTLQPLIEGLSVMLGSHMSLAIAGPEPHRGGQVNVITIHEGLDKSAMPLRFHEVGGEPYRLWLAAIGEFALSCYSDSRGTESSRPARSRPAIWAPSLLDPTVRLGPAVVDEEEESDPSKIDSGSEGKKQKKKKKTSKKRARKSSATEEGEGARISKRSKAMNTVTVTRASSGQPPLPSVRMSAASVSAHEDLSDIMNTVTMIHPVTDDDANTIDLSLLATGLYPGSLIPNCGPNDCPNPFTPHSAAASWNTSIERFVEASPTARSPYPARPPPPEAPIDQTPPTKVATNHAEKWDRLVDLLTDVERKSGFIKSGKPLKWTFRPSQVSLWIQNARSRDPTPLDDRDTFVAAWWLWWRDVQPKLRGLAGGEDQYQPNGLYSVVAALSWWGESIHQSPVARKEWLLTVDDTCWAFGRVAAV</sequence>
<dbReference type="Proteomes" id="UP001175228">
    <property type="component" value="Unassembled WGS sequence"/>
</dbReference>
<organism evidence="2 3">
    <name type="scientific">Armillaria luteobubalina</name>
    <dbReference type="NCBI Taxonomy" id="153913"/>
    <lineage>
        <taxon>Eukaryota</taxon>
        <taxon>Fungi</taxon>
        <taxon>Dikarya</taxon>
        <taxon>Basidiomycota</taxon>
        <taxon>Agaricomycotina</taxon>
        <taxon>Agaricomycetes</taxon>
        <taxon>Agaricomycetidae</taxon>
        <taxon>Agaricales</taxon>
        <taxon>Marasmiineae</taxon>
        <taxon>Physalacriaceae</taxon>
        <taxon>Armillaria</taxon>
    </lineage>
</organism>
<comment type="caution">
    <text evidence="2">The sequence shown here is derived from an EMBL/GenBank/DDBJ whole genome shotgun (WGS) entry which is preliminary data.</text>
</comment>
<dbReference type="AlphaFoldDB" id="A0AA39QA75"/>
<feature type="region of interest" description="Disordered" evidence="1">
    <location>
        <begin position="331"/>
        <end position="403"/>
    </location>
</feature>
<accession>A0AA39QA75</accession>